<dbReference type="GO" id="GO:0061630">
    <property type="term" value="F:ubiquitin protein ligase activity"/>
    <property type="evidence" value="ECO:0007669"/>
    <property type="project" value="InterPro"/>
</dbReference>
<dbReference type="Pfam" id="PF04434">
    <property type="entry name" value="SWIM"/>
    <property type="match status" value="1"/>
</dbReference>
<protein>
    <recommendedName>
        <fullName evidence="2">SWIM-type domain-containing protein</fullName>
    </recommendedName>
</protein>
<dbReference type="PANTHER" id="PTHR21540:SF3">
    <property type="entry name" value="E3 UBIQUITIN-PROTEIN LIGASE ZSWIM2"/>
    <property type="match status" value="1"/>
</dbReference>
<evidence type="ECO:0000313" key="3">
    <source>
        <dbReference type="EMBL" id="RKP17545.1"/>
    </source>
</evidence>
<evidence type="ECO:0000256" key="1">
    <source>
        <dbReference type="PROSITE-ProRule" id="PRU00325"/>
    </source>
</evidence>
<organism evidence="3 4">
    <name type="scientific">Rozella allomycis (strain CSF55)</name>
    <dbReference type="NCBI Taxonomy" id="988480"/>
    <lineage>
        <taxon>Eukaryota</taxon>
        <taxon>Fungi</taxon>
        <taxon>Fungi incertae sedis</taxon>
        <taxon>Cryptomycota</taxon>
        <taxon>Cryptomycota incertae sedis</taxon>
        <taxon>Rozella</taxon>
    </lineage>
</organism>
<evidence type="ECO:0000313" key="4">
    <source>
        <dbReference type="Proteomes" id="UP000281549"/>
    </source>
</evidence>
<name>A0A4P9YEE9_ROZAC</name>
<dbReference type="PANTHER" id="PTHR21540">
    <property type="entry name" value="RING FINGER AND SWIM DOMAIN-CONTAINING PROTEIN 2"/>
    <property type="match status" value="1"/>
</dbReference>
<evidence type="ECO:0000259" key="2">
    <source>
        <dbReference type="PROSITE" id="PS50966"/>
    </source>
</evidence>
<dbReference type="PROSITE" id="PS50966">
    <property type="entry name" value="ZF_SWIM"/>
    <property type="match status" value="1"/>
</dbReference>
<sequence length="156" mass="18420">MITTFPFRQDCPEQVKKSMEKASLLALYLLQRPGPLAFLIKEDNHSNDLESKEKKYKVILGSINRCSCPWFKAKSDLCPHIVWVLEKVMHVPRDHSLMHQLSYNERQINEILNFRESFVKNHFQNHDPNVIGDPNSKGPCIRKEIHEDDIWYIDFQ</sequence>
<keyword evidence="1" id="KW-0479">Metal-binding</keyword>
<dbReference type="Proteomes" id="UP000281549">
    <property type="component" value="Unassembled WGS sequence"/>
</dbReference>
<keyword evidence="1" id="KW-0863">Zinc-finger</keyword>
<dbReference type="EMBL" id="ML005786">
    <property type="protein sequence ID" value="RKP17545.1"/>
    <property type="molecule type" value="Genomic_DNA"/>
</dbReference>
<dbReference type="InterPro" id="IPR039903">
    <property type="entry name" value="Zswim2"/>
</dbReference>
<keyword evidence="1" id="KW-0862">Zinc</keyword>
<dbReference type="GO" id="GO:0008270">
    <property type="term" value="F:zinc ion binding"/>
    <property type="evidence" value="ECO:0007669"/>
    <property type="project" value="UniProtKB-KW"/>
</dbReference>
<accession>A0A4P9YEE9</accession>
<reference evidence="4" key="1">
    <citation type="journal article" date="2018" name="Nat. Microbiol.">
        <title>Leveraging single-cell genomics to expand the fungal tree of life.</title>
        <authorList>
            <person name="Ahrendt S.R."/>
            <person name="Quandt C.A."/>
            <person name="Ciobanu D."/>
            <person name="Clum A."/>
            <person name="Salamov A."/>
            <person name="Andreopoulos B."/>
            <person name="Cheng J.F."/>
            <person name="Woyke T."/>
            <person name="Pelin A."/>
            <person name="Henrissat B."/>
            <person name="Reynolds N.K."/>
            <person name="Benny G.L."/>
            <person name="Smith M.E."/>
            <person name="James T.Y."/>
            <person name="Grigoriev I.V."/>
        </authorList>
    </citation>
    <scope>NUCLEOTIDE SEQUENCE [LARGE SCALE GENOMIC DNA]</scope>
    <source>
        <strain evidence="4">CSF55</strain>
    </source>
</reference>
<feature type="domain" description="SWIM-type" evidence="2">
    <location>
        <begin position="56"/>
        <end position="89"/>
    </location>
</feature>
<proteinExistence type="predicted"/>
<gene>
    <name evidence="3" type="ORF">ROZALSC1DRAFT_24099</name>
</gene>
<dbReference type="InterPro" id="IPR007527">
    <property type="entry name" value="Znf_SWIM"/>
</dbReference>
<dbReference type="AlphaFoldDB" id="A0A4P9YEE9"/>